<feature type="region of interest" description="Disordered" evidence="1">
    <location>
        <begin position="1"/>
        <end position="28"/>
    </location>
</feature>
<comment type="caution">
    <text evidence="3">The sequence shown here is derived from an EMBL/GenBank/DDBJ whole genome shotgun (WGS) entry which is preliminary data.</text>
</comment>
<dbReference type="Pfam" id="PF07762">
    <property type="entry name" value="DUF1618"/>
    <property type="match status" value="1"/>
</dbReference>
<evidence type="ECO:0000313" key="4">
    <source>
        <dbReference type="Proteomes" id="UP000324897"/>
    </source>
</evidence>
<dbReference type="AlphaFoldDB" id="A0A5J9VRH2"/>
<dbReference type="OrthoDB" id="588941at2759"/>
<dbReference type="PANTHER" id="PTHR33074:SF113">
    <property type="entry name" value="DUF1618 DOMAIN-CONTAINING PROTEIN"/>
    <property type="match status" value="1"/>
</dbReference>
<evidence type="ECO:0000259" key="2">
    <source>
        <dbReference type="Pfam" id="PF07762"/>
    </source>
</evidence>
<dbReference type="Proteomes" id="UP000324897">
    <property type="component" value="Chromosome 4"/>
</dbReference>
<organism evidence="3 4">
    <name type="scientific">Eragrostis curvula</name>
    <name type="common">weeping love grass</name>
    <dbReference type="NCBI Taxonomy" id="38414"/>
    <lineage>
        <taxon>Eukaryota</taxon>
        <taxon>Viridiplantae</taxon>
        <taxon>Streptophyta</taxon>
        <taxon>Embryophyta</taxon>
        <taxon>Tracheophyta</taxon>
        <taxon>Spermatophyta</taxon>
        <taxon>Magnoliopsida</taxon>
        <taxon>Liliopsida</taxon>
        <taxon>Poales</taxon>
        <taxon>Poaceae</taxon>
        <taxon>PACMAD clade</taxon>
        <taxon>Chloridoideae</taxon>
        <taxon>Eragrostideae</taxon>
        <taxon>Eragrostidinae</taxon>
        <taxon>Eragrostis</taxon>
    </lineage>
</organism>
<gene>
    <name evidence="3" type="ORF">EJB05_11435</name>
</gene>
<dbReference type="EMBL" id="RWGY01000007">
    <property type="protein sequence ID" value="TVU38085.1"/>
    <property type="molecule type" value="Genomic_DNA"/>
</dbReference>
<reference evidence="3 4" key="1">
    <citation type="journal article" date="2019" name="Sci. Rep.">
        <title>A high-quality genome of Eragrostis curvula grass provides insights into Poaceae evolution and supports new strategies to enhance forage quality.</title>
        <authorList>
            <person name="Carballo J."/>
            <person name="Santos B.A.C.M."/>
            <person name="Zappacosta D."/>
            <person name="Garbus I."/>
            <person name="Selva J.P."/>
            <person name="Gallo C.A."/>
            <person name="Diaz A."/>
            <person name="Albertini E."/>
            <person name="Caccamo M."/>
            <person name="Echenique V."/>
        </authorList>
    </citation>
    <scope>NUCLEOTIDE SEQUENCE [LARGE SCALE GENOMIC DNA]</scope>
    <source>
        <strain evidence="4">cv. Victoria</strain>
        <tissue evidence="3">Leaf</tissue>
    </source>
</reference>
<evidence type="ECO:0000256" key="1">
    <source>
        <dbReference type="SAM" id="MobiDB-lite"/>
    </source>
</evidence>
<feature type="compositionally biased region" description="Low complexity" evidence="1">
    <location>
        <begin position="1"/>
        <end position="12"/>
    </location>
</feature>
<feature type="non-terminal residue" evidence="3">
    <location>
        <position position="1"/>
    </location>
</feature>
<evidence type="ECO:0000313" key="3">
    <source>
        <dbReference type="EMBL" id="TVU38085.1"/>
    </source>
</evidence>
<dbReference type="Gramene" id="TVU38085">
    <property type="protein sequence ID" value="TVU38085"/>
    <property type="gene ID" value="EJB05_11435"/>
</dbReference>
<proteinExistence type="predicted"/>
<feature type="domain" description="DUF1618" evidence="2">
    <location>
        <begin position="238"/>
        <end position="382"/>
    </location>
</feature>
<name>A0A5J9VRH2_9POAL</name>
<dbReference type="PANTHER" id="PTHR33074">
    <property type="entry name" value="EXPRESSED PROTEIN-RELATED"/>
    <property type="match status" value="1"/>
</dbReference>
<sequence length="439" mass="48513">MASPPVSSSSSSIVRLAPTPPGSDVSNNTRGSVLLDMDCHIANLPNATTATGTTSTGLRIEVTLHTANPPIASRLCVHCPSLEFGYYTPKLVATDANLVLFYVFVYPNGMVTSHGCDYFVYRPGPDVDRRLDLLPNPFPKYLNYCSIAFISRDGGSSYVVASLGMEQPVFNGDDVIISLDFDVLLYDSESKRWTTKRLPVPDLRRDEVAPLPDAMDVRLYQETHKAITIGGERGTVAWVDLWRGVLLCDVLAECPVLHDIPLPLPSKANWGYFLRQYDPRYIRDVAIHRHSNSIKYIEVERQSPGMQHNNNSSSGLQTTHYGWKAAMWSMPLTTGCSSTAAWQRDCEFDADDNTLSSCSTGGMLQGLSVACPTISMDGDVVYFRSTSRSGCRDESEMLLAIDMRKGTLQAAAELDVQIKNLFIRTFCTSEICRYLGSQN</sequence>
<dbReference type="InterPro" id="IPR011676">
    <property type="entry name" value="DUF1618"/>
</dbReference>
<protein>
    <recommendedName>
        <fullName evidence="2">DUF1618 domain-containing protein</fullName>
    </recommendedName>
</protein>
<accession>A0A5J9VRH2</accession>
<keyword evidence="4" id="KW-1185">Reference proteome</keyword>